<evidence type="ECO:0000256" key="3">
    <source>
        <dbReference type="ARBA" id="ARBA00022729"/>
    </source>
</evidence>
<sequence length="216" mass="22629">MKKIYLGLMVTAALLGGNVAAYADDASVESFNSQGHGGDNDHGGYPGGGNGGYVTGGQVFFDGDVYTGSCKVKIVGGKNDGNTIFLNSVRTTALSVKNALVNRTDFSINLKDCGDPDGKHGTFTRKVKWTDSSGLVTGTSFLKNTDNSGATNVAFALTNPNSPTVIKPGNDNGKIRDTNDGTWDIYKYQVSYVNPTNSSATAGHVAANATYEISYD</sequence>
<evidence type="ECO:0000256" key="2">
    <source>
        <dbReference type="ARBA" id="ARBA00006671"/>
    </source>
</evidence>
<comment type="subcellular location">
    <subcellularLocation>
        <location evidence="1">Fimbrium</location>
    </subcellularLocation>
</comment>
<evidence type="ECO:0000259" key="6">
    <source>
        <dbReference type="Pfam" id="PF00419"/>
    </source>
</evidence>
<feature type="chain" id="PRO_5046917367" evidence="5">
    <location>
        <begin position="24"/>
        <end position="216"/>
    </location>
</feature>
<dbReference type="InterPro" id="IPR050263">
    <property type="entry name" value="Bact_Fimbrial_Adh_Pro"/>
</dbReference>
<evidence type="ECO:0000313" key="8">
    <source>
        <dbReference type="Proteomes" id="UP000253201"/>
    </source>
</evidence>
<comment type="caution">
    <text evidence="7">The sequence shown here is derived from an EMBL/GenBank/DDBJ whole genome shotgun (WGS) entry which is preliminary data.</text>
</comment>
<keyword evidence="8" id="KW-1185">Reference proteome</keyword>
<keyword evidence="3 5" id="KW-0732">Signal</keyword>
<proteinExistence type="inferred from homology"/>
<feature type="signal peptide" evidence="5">
    <location>
        <begin position="1"/>
        <end position="23"/>
    </location>
</feature>
<organism evidence="7 8">
    <name type="scientific">Pseudocitrobacter faecalis</name>
    <dbReference type="NCBI Taxonomy" id="1398493"/>
    <lineage>
        <taxon>Bacteria</taxon>
        <taxon>Pseudomonadati</taxon>
        <taxon>Pseudomonadota</taxon>
        <taxon>Gammaproteobacteria</taxon>
        <taxon>Enterobacterales</taxon>
        <taxon>Enterobacteriaceae</taxon>
        <taxon>Pseudocitrobacter</taxon>
    </lineage>
</organism>
<dbReference type="PANTHER" id="PTHR33420:SF3">
    <property type="entry name" value="FIMBRIAL SUBUNIT ELFA"/>
    <property type="match status" value="1"/>
</dbReference>
<reference evidence="7 8" key="1">
    <citation type="submission" date="2018-06" db="EMBL/GenBank/DDBJ databases">
        <title>Genomic Encyclopedia of Type Strains, Phase IV (KMG-IV): sequencing the most valuable type-strain genomes for metagenomic binning, comparative biology and taxonomic classification.</title>
        <authorList>
            <person name="Goeker M."/>
        </authorList>
    </citation>
    <scope>NUCLEOTIDE SEQUENCE [LARGE SCALE GENOMIC DNA]</scope>
    <source>
        <strain evidence="7 8">DSM 27453</strain>
    </source>
</reference>
<accession>A0ABX9FUS5</accession>
<dbReference type="Gene3D" id="2.60.40.1090">
    <property type="entry name" value="Fimbrial-type adhesion domain"/>
    <property type="match status" value="1"/>
</dbReference>
<dbReference type="Pfam" id="PF00419">
    <property type="entry name" value="Fimbrial"/>
    <property type="match status" value="1"/>
</dbReference>
<dbReference type="RefSeq" id="WP_108475137.1">
    <property type="nucleotide sequence ID" value="NZ_BNAA01000007.1"/>
</dbReference>
<dbReference type="GeneID" id="99809668"/>
<name>A0ABX9FUS5_9ENTR</name>
<protein>
    <submittedName>
        <fullName evidence="7">Type 1 fimbria pilin</fullName>
    </submittedName>
</protein>
<dbReference type="PANTHER" id="PTHR33420">
    <property type="entry name" value="FIMBRIAL SUBUNIT ELFA-RELATED"/>
    <property type="match status" value="1"/>
</dbReference>
<evidence type="ECO:0000256" key="1">
    <source>
        <dbReference type="ARBA" id="ARBA00004561"/>
    </source>
</evidence>
<dbReference type="Proteomes" id="UP000253201">
    <property type="component" value="Unassembled WGS sequence"/>
</dbReference>
<dbReference type="InterPro" id="IPR036937">
    <property type="entry name" value="Adhesion_dom_fimbrial_sf"/>
</dbReference>
<evidence type="ECO:0000256" key="5">
    <source>
        <dbReference type="SAM" id="SignalP"/>
    </source>
</evidence>
<evidence type="ECO:0000256" key="4">
    <source>
        <dbReference type="ARBA" id="ARBA00023263"/>
    </source>
</evidence>
<dbReference type="InterPro" id="IPR008966">
    <property type="entry name" value="Adhesion_dom_sf"/>
</dbReference>
<dbReference type="InterPro" id="IPR000259">
    <property type="entry name" value="Adhesion_dom_fimbrial"/>
</dbReference>
<gene>
    <name evidence="7" type="ORF">DFQ50_109285</name>
</gene>
<dbReference type="SUPFAM" id="SSF49401">
    <property type="entry name" value="Bacterial adhesins"/>
    <property type="match status" value="1"/>
</dbReference>
<keyword evidence="4" id="KW-0281">Fimbrium</keyword>
<feature type="domain" description="Fimbrial-type adhesion" evidence="6">
    <location>
        <begin position="61"/>
        <end position="216"/>
    </location>
</feature>
<evidence type="ECO:0000313" key="7">
    <source>
        <dbReference type="EMBL" id="RBP08515.1"/>
    </source>
</evidence>
<dbReference type="EMBL" id="QNRL01000009">
    <property type="protein sequence ID" value="RBP08515.1"/>
    <property type="molecule type" value="Genomic_DNA"/>
</dbReference>
<comment type="similarity">
    <text evidence="2">Belongs to the fimbrial protein family.</text>
</comment>